<accession>A0A7M7NCA8</accession>
<dbReference type="InterPro" id="IPR013083">
    <property type="entry name" value="Znf_RING/FYVE/PHD"/>
</dbReference>
<name>A0A7M7NCA8_STRPU</name>
<dbReference type="AlphaFoldDB" id="A0A7M7NCA8"/>
<reference evidence="8" key="1">
    <citation type="submission" date="2015-02" db="EMBL/GenBank/DDBJ databases">
        <title>Genome sequencing for Strongylocentrotus purpuratus.</title>
        <authorList>
            <person name="Murali S."/>
            <person name="Liu Y."/>
            <person name="Vee V."/>
            <person name="English A."/>
            <person name="Wang M."/>
            <person name="Skinner E."/>
            <person name="Han Y."/>
            <person name="Muzny D.M."/>
            <person name="Worley K.C."/>
            <person name="Gibbs R.A."/>
        </authorList>
    </citation>
    <scope>NUCLEOTIDE SEQUENCE</scope>
</reference>
<dbReference type="GO" id="GO:0008270">
    <property type="term" value="F:zinc ion binding"/>
    <property type="evidence" value="ECO:0007669"/>
    <property type="project" value="UniProtKB-KW"/>
</dbReference>
<evidence type="ECO:0000259" key="5">
    <source>
        <dbReference type="Pfam" id="PF00628"/>
    </source>
</evidence>
<dbReference type="InterPro" id="IPR019787">
    <property type="entry name" value="Znf_PHD-finger"/>
</dbReference>
<feature type="compositionally biased region" description="Acidic residues" evidence="4">
    <location>
        <begin position="90"/>
        <end position="100"/>
    </location>
</feature>
<keyword evidence="3" id="KW-0862">Zinc</keyword>
<feature type="compositionally biased region" description="Basic and acidic residues" evidence="4">
    <location>
        <begin position="101"/>
        <end position="119"/>
    </location>
</feature>
<dbReference type="RefSeq" id="XP_030834498.1">
    <property type="nucleotide sequence ID" value="XM_030978638.1"/>
</dbReference>
<dbReference type="PANTHER" id="PTHR33395:SF22">
    <property type="entry name" value="REVERSE TRANSCRIPTASE DOMAIN-CONTAINING PROTEIN"/>
    <property type="match status" value="1"/>
</dbReference>
<dbReference type="OMA" id="DFISHAN"/>
<dbReference type="Gene3D" id="3.60.10.10">
    <property type="entry name" value="Endonuclease/exonuclease/phosphatase"/>
    <property type="match status" value="1"/>
</dbReference>
<dbReference type="GO" id="GO:0061343">
    <property type="term" value="P:cell adhesion involved in heart morphogenesis"/>
    <property type="evidence" value="ECO:0000318"/>
    <property type="project" value="GO_Central"/>
</dbReference>
<feature type="region of interest" description="Disordered" evidence="4">
    <location>
        <begin position="83"/>
        <end position="122"/>
    </location>
</feature>
<evidence type="ECO:0000313" key="8">
    <source>
        <dbReference type="Proteomes" id="UP000007110"/>
    </source>
</evidence>
<protein>
    <recommendedName>
        <fullName evidence="9">PHD-type domain-containing protein</fullName>
    </recommendedName>
</protein>
<sequence length="478" mass="55439">MTRVYHRLPYPALDWDEHLQHAGVLVGRKLCNNNVKYGQRGLECDECKAWTHNQCAGVDNDTYDNLVETSFSWVCPLCEAINSSNSSSLSDEEEADEDDNGDKNDCDHGKDKENRDNRSSSKFNWSKLKKRNKFRSLNINFQSIMNKRAEWEAMIHELQPDFIHGTETWLDPSINSAEFLPEGYTALRRDRLSDRHGGVFFAYRKDLPVKRRKDLETNCEIMWCQLDIQGKRPILFGTVYKPKHDDTETVDKLAASLELINNCAKLRDIVLQGDFNQPNIDWLTSSTVLNHSASKESADKLLQTTQAYGLEQKVMQPTRLNNTLDLVLVNNSSLIDEVLVIPGLSDHHAVLTDLNVGVRKSKTPTRKIYIRQKANVEKIRQEMSDFSDAFLAASEKSVQEKWDLFESKIKLVVNEHVPSKSSSNRRNLPWFERKHRRLCREKQKLYNKAKKSEDNKDWEIYRTFSHSFRRELNSAKRN</sequence>
<dbReference type="PANTHER" id="PTHR33395">
    <property type="entry name" value="TRANSCRIPTASE, PUTATIVE-RELATED-RELATED"/>
    <property type="match status" value="1"/>
</dbReference>
<dbReference type="InterPro" id="IPR005135">
    <property type="entry name" value="Endo/exonuclease/phosphatase"/>
</dbReference>
<organism evidence="7 8">
    <name type="scientific">Strongylocentrotus purpuratus</name>
    <name type="common">Purple sea urchin</name>
    <dbReference type="NCBI Taxonomy" id="7668"/>
    <lineage>
        <taxon>Eukaryota</taxon>
        <taxon>Metazoa</taxon>
        <taxon>Echinodermata</taxon>
        <taxon>Eleutherozoa</taxon>
        <taxon>Echinozoa</taxon>
        <taxon>Echinoidea</taxon>
        <taxon>Euechinoidea</taxon>
        <taxon>Echinacea</taxon>
        <taxon>Camarodonta</taxon>
        <taxon>Echinidea</taxon>
        <taxon>Strongylocentrotidae</taxon>
        <taxon>Strongylocentrotus</taxon>
    </lineage>
</organism>
<dbReference type="Pfam" id="PF00628">
    <property type="entry name" value="PHD"/>
    <property type="match status" value="1"/>
</dbReference>
<dbReference type="GeneID" id="115921297"/>
<dbReference type="InterPro" id="IPR011011">
    <property type="entry name" value="Znf_FYVE_PHD"/>
</dbReference>
<keyword evidence="8" id="KW-1185">Reference proteome</keyword>
<dbReference type="GO" id="GO:0007508">
    <property type="term" value="P:larval heart development"/>
    <property type="evidence" value="ECO:0000318"/>
    <property type="project" value="GO_Central"/>
</dbReference>
<dbReference type="SUPFAM" id="SSF57903">
    <property type="entry name" value="FYVE/PHD zinc finger"/>
    <property type="match status" value="1"/>
</dbReference>
<feature type="domain" description="Endonuclease/exonuclease/phosphatase" evidence="6">
    <location>
        <begin position="235"/>
        <end position="350"/>
    </location>
</feature>
<dbReference type="CDD" id="cd15551">
    <property type="entry name" value="PHD_PYGO"/>
    <property type="match status" value="1"/>
</dbReference>
<evidence type="ECO:0000256" key="1">
    <source>
        <dbReference type="ARBA" id="ARBA00022723"/>
    </source>
</evidence>
<evidence type="ECO:0000256" key="3">
    <source>
        <dbReference type="ARBA" id="ARBA00022833"/>
    </source>
</evidence>
<dbReference type="GO" id="GO:0003824">
    <property type="term" value="F:catalytic activity"/>
    <property type="evidence" value="ECO:0007669"/>
    <property type="project" value="InterPro"/>
</dbReference>
<evidence type="ECO:0000256" key="4">
    <source>
        <dbReference type="SAM" id="MobiDB-lite"/>
    </source>
</evidence>
<dbReference type="SUPFAM" id="SSF56219">
    <property type="entry name" value="DNase I-like"/>
    <property type="match status" value="1"/>
</dbReference>
<keyword evidence="1" id="KW-0479">Metal-binding</keyword>
<evidence type="ECO:0008006" key="9">
    <source>
        <dbReference type="Google" id="ProtNLM"/>
    </source>
</evidence>
<evidence type="ECO:0000256" key="2">
    <source>
        <dbReference type="ARBA" id="ARBA00022771"/>
    </source>
</evidence>
<keyword evidence="2" id="KW-0863">Zinc-finger</keyword>
<dbReference type="GO" id="GO:0031012">
    <property type="term" value="C:extracellular matrix"/>
    <property type="evidence" value="ECO:0000318"/>
    <property type="project" value="GO_Central"/>
</dbReference>
<proteinExistence type="predicted"/>
<dbReference type="Pfam" id="PF14529">
    <property type="entry name" value="Exo_endo_phos_2"/>
    <property type="match status" value="1"/>
</dbReference>
<reference evidence="7" key="2">
    <citation type="submission" date="2021-01" db="UniProtKB">
        <authorList>
            <consortium name="EnsemblMetazoa"/>
        </authorList>
    </citation>
    <scope>IDENTIFICATION</scope>
</reference>
<dbReference type="OrthoDB" id="6143588at2759"/>
<dbReference type="InterPro" id="IPR036691">
    <property type="entry name" value="Endo/exonu/phosph_ase_sf"/>
</dbReference>
<dbReference type="Proteomes" id="UP000007110">
    <property type="component" value="Unassembled WGS sequence"/>
</dbReference>
<dbReference type="Gene3D" id="3.30.40.10">
    <property type="entry name" value="Zinc/RING finger domain, C3HC4 (zinc finger)"/>
    <property type="match status" value="1"/>
</dbReference>
<dbReference type="InParanoid" id="A0A7M7NCA8"/>
<dbReference type="KEGG" id="spu:115921297"/>
<feature type="domain" description="PHD-type" evidence="5">
    <location>
        <begin position="30"/>
        <end position="78"/>
    </location>
</feature>
<dbReference type="EnsemblMetazoa" id="XM_030978638">
    <property type="protein sequence ID" value="XP_030834498"/>
    <property type="gene ID" value="LOC115921297"/>
</dbReference>
<evidence type="ECO:0000259" key="6">
    <source>
        <dbReference type="Pfam" id="PF14529"/>
    </source>
</evidence>
<evidence type="ECO:0000313" key="7">
    <source>
        <dbReference type="EnsemblMetazoa" id="XP_030834498"/>
    </source>
</evidence>